<proteinExistence type="predicted"/>
<dbReference type="Proteomes" id="UP000325434">
    <property type="component" value="Unassembled WGS sequence"/>
</dbReference>
<evidence type="ECO:0000256" key="1">
    <source>
        <dbReference type="SAM" id="MobiDB-lite"/>
    </source>
</evidence>
<gene>
    <name evidence="2" type="ORF">BDV35DRAFT_162278</name>
</gene>
<name>A0A5N6H1U4_ASPFL</name>
<feature type="region of interest" description="Disordered" evidence="1">
    <location>
        <begin position="1"/>
        <end position="32"/>
    </location>
</feature>
<dbReference type="EMBL" id="ML734579">
    <property type="protein sequence ID" value="KAB8248482.1"/>
    <property type="molecule type" value="Genomic_DNA"/>
</dbReference>
<dbReference type="AlphaFoldDB" id="A0A5N6H1U4"/>
<accession>A0A5N6H1U4</accession>
<protein>
    <submittedName>
        <fullName evidence="2">Uncharacterized protein</fullName>
    </submittedName>
</protein>
<reference evidence="2" key="1">
    <citation type="submission" date="2019-04" db="EMBL/GenBank/DDBJ databases">
        <title>Friends and foes A comparative genomics study of 23 Aspergillus species from section Flavi.</title>
        <authorList>
            <consortium name="DOE Joint Genome Institute"/>
            <person name="Kjaerbolling I."/>
            <person name="Vesth T."/>
            <person name="Frisvad J.C."/>
            <person name="Nybo J.L."/>
            <person name="Theobald S."/>
            <person name="Kildgaard S."/>
            <person name="Isbrandt T."/>
            <person name="Kuo A."/>
            <person name="Sato A."/>
            <person name="Lyhne E.K."/>
            <person name="Kogle M.E."/>
            <person name="Wiebenga A."/>
            <person name="Kun R.S."/>
            <person name="Lubbers R.J."/>
            <person name="Makela M.R."/>
            <person name="Barry K."/>
            <person name="Chovatia M."/>
            <person name="Clum A."/>
            <person name="Daum C."/>
            <person name="Haridas S."/>
            <person name="He G."/>
            <person name="LaButti K."/>
            <person name="Lipzen A."/>
            <person name="Mondo S."/>
            <person name="Riley R."/>
            <person name="Salamov A."/>
            <person name="Simmons B.A."/>
            <person name="Magnuson J.K."/>
            <person name="Henrissat B."/>
            <person name="Mortensen U.H."/>
            <person name="Larsen T.O."/>
            <person name="Devries R.P."/>
            <person name="Grigoriev I.V."/>
            <person name="Machida M."/>
            <person name="Baker S.E."/>
            <person name="Andersen M.R."/>
        </authorList>
    </citation>
    <scope>NUCLEOTIDE SEQUENCE [LARGE SCALE GENOMIC DNA]</scope>
    <source>
        <strain evidence="2">CBS 121.62</strain>
    </source>
</reference>
<evidence type="ECO:0000313" key="2">
    <source>
        <dbReference type="EMBL" id="KAB8248482.1"/>
    </source>
</evidence>
<feature type="compositionally biased region" description="Polar residues" evidence="1">
    <location>
        <begin position="11"/>
        <end position="22"/>
    </location>
</feature>
<sequence length="77" mass="8887">MVAHGSWSLEGESTSQMHSNPNHEGLIRQSRQGLSTQMLKPTLSSVLLTMTRFQGMMEDRTHGYKWETRAWLEPWVV</sequence>
<organism evidence="2">
    <name type="scientific">Aspergillus flavus</name>
    <dbReference type="NCBI Taxonomy" id="5059"/>
    <lineage>
        <taxon>Eukaryota</taxon>
        <taxon>Fungi</taxon>
        <taxon>Dikarya</taxon>
        <taxon>Ascomycota</taxon>
        <taxon>Pezizomycotina</taxon>
        <taxon>Eurotiomycetes</taxon>
        <taxon>Eurotiomycetidae</taxon>
        <taxon>Eurotiales</taxon>
        <taxon>Aspergillaceae</taxon>
        <taxon>Aspergillus</taxon>
        <taxon>Aspergillus subgen. Circumdati</taxon>
    </lineage>
</organism>
<dbReference type="VEuPathDB" id="FungiDB:AFLA_008157"/>